<dbReference type="EnsemblPlants" id="MELO3C035707.2.1">
    <property type="protein sequence ID" value="MELO3C035707.2.1"/>
    <property type="gene ID" value="MELO3C035707.2"/>
</dbReference>
<keyword evidence="1" id="KW-1133">Transmembrane helix</keyword>
<organism evidence="2">
    <name type="scientific">Cucumis melo</name>
    <name type="common">Muskmelon</name>
    <dbReference type="NCBI Taxonomy" id="3656"/>
    <lineage>
        <taxon>Eukaryota</taxon>
        <taxon>Viridiplantae</taxon>
        <taxon>Streptophyta</taxon>
        <taxon>Embryophyta</taxon>
        <taxon>Tracheophyta</taxon>
        <taxon>Spermatophyta</taxon>
        <taxon>Magnoliopsida</taxon>
        <taxon>eudicotyledons</taxon>
        <taxon>Gunneridae</taxon>
        <taxon>Pentapetalae</taxon>
        <taxon>rosids</taxon>
        <taxon>fabids</taxon>
        <taxon>Cucurbitales</taxon>
        <taxon>Cucurbitaceae</taxon>
        <taxon>Benincaseae</taxon>
        <taxon>Cucumis</taxon>
    </lineage>
</organism>
<keyword evidence="1" id="KW-0812">Transmembrane</keyword>
<dbReference type="Gramene" id="MELO3C035707.2.1">
    <property type="protein sequence ID" value="MELO3C035707.2.1"/>
    <property type="gene ID" value="MELO3C035707.2"/>
</dbReference>
<accession>A0A9I9EMB9</accession>
<feature type="transmembrane region" description="Helical" evidence="1">
    <location>
        <begin position="104"/>
        <end position="122"/>
    </location>
</feature>
<protein>
    <submittedName>
        <fullName evidence="2">Uncharacterized protein</fullName>
    </submittedName>
</protein>
<sequence length="130" mass="15297">MRQEYFSRHISTDDLFDVGNDVGISFPDVEIVVQEPDRCLQSDMGCYSNTLSFIHEKPRITIGSQVRLCYAVYHPLYPSVTPQYVFNFLLTPFRWILQDFEIRTLVAILIISLVLFINYNYLSTYRDQLK</sequence>
<reference evidence="2" key="1">
    <citation type="submission" date="2023-03" db="UniProtKB">
        <authorList>
            <consortium name="EnsemblPlants"/>
        </authorList>
    </citation>
    <scope>IDENTIFICATION</scope>
</reference>
<dbReference type="AlphaFoldDB" id="A0A9I9EMB9"/>
<proteinExistence type="predicted"/>
<keyword evidence="1" id="KW-0472">Membrane</keyword>
<name>A0A9I9EMB9_CUCME</name>
<evidence type="ECO:0000256" key="1">
    <source>
        <dbReference type="SAM" id="Phobius"/>
    </source>
</evidence>
<evidence type="ECO:0000313" key="2">
    <source>
        <dbReference type="EnsemblPlants" id="MELO3C035707.2.1"/>
    </source>
</evidence>